<evidence type="ECO:0000256" key="4">
    <source>
        <dbReference type="PIRSR" id="PIRSR006278-1"/>
    </source>
</evidence>
<organism evidence="7 8">
    <name type="scientific">Salinimicrobium profundisediminis</name>
    <dbReference type="NCBI Taxonomy" id="2994553"/>
    <lineage>
        <taxon>Bacteria</taxon>
        <taxon>Pseudomonadati</taxon>
        <taxon>Bacteroidota</taxon>
        <taxon>Flavobacteriia</taxon>
        <taxon>Flavobacteriales</taxon>
        <taxon>Flavobacteriaceae</taxon>
        <taxon>Salinimicrobium</taxon>
    </lineage>
</organism>
<evidence type="ECO:0000259" key="6">
    <source>
        <dbReference type="Pfam" id="PF00291"/>
    </source>
</evidence>
<evidence type="ECO:0000256" key="5">
    <source>
        <dbReference type="PIRSR" id="PIRSR006278-2"/>
    </source>
</evidence>
<dbReference type="AlphaFoldDB" id="A0A9X3CZ16"/>
<dbReference type="EMBL" id="JAPJDA010000022">
    <property type="protein sequence ID" value="MCX2839127.1"/>
    <property type="molecule type" value="Genomic_DNA"/>
</dbReference>
<evidence type="ECO:0000256" key="1">
    <source>
        <dbReference type="ARBA" id="ARBA00001933"/>
    </source>
</evidence>
<feature type="domain" description="Tryptophan synthase beta chain-like PALP" evidence="6">
    <location>
        <begin position="19"/>
        <end position="290"/>
    </location>
</feature>
<accession>A0A9X3CZ16</accession>
<comment type="caution">
    <text evidence="7">The sequence shown here is derived from an EMBL/GenBank/DDBJ whole genome shotgun (WGS) entry which is preliminary data.</text>
</comment>
<proteinExistence type="inferred from homology"/>
<dbReference type="Pfam" id="PF00291">
    <property type="entry name" value="PALP"/>
    <property type="match status" value="1"/>
</dbReference>
<dbReference type="PANTHER" id="PTHR43780">
    <property type="entry name" value="1-AMINOCYCLOPROPANE-1-CARBOXYLATE DEAMINASE-RELATED"/>
    <property type="match status" value="1"/>
</dbReference>
<dbReference type="Gene3D" id="3.40.50.1100">
    <property type="match status" value="2"/>
</dbReference>
<dbReference type="RefSeq" id="WP_266070456.1">
    <property type="nucleotide sequence ID" value="NZ_JAPJDA010000022.1"/>
</dbReference>
<comment type="cofactor">
    <cofactor evidence="1">
        <name>pyridoxal 5'-phosphate</name>
        <dbReference type="ChEBI" id="CHEBI:597326"/>
    </cofactor>
</comment>
<dbReference type="InterPro" id="IPR036052">
    <property type="entry name" value="TrpB-like_PALP_sf"/>
</dbReference>
<dbReference type="InterPro" id="IPR027278">
    <property type="entry name" value="ACCD_DCysDesulf"/>
</dbReference>
<feature type="modified residue" description="N6-(pyridoxal phosphate)lysine" evidence="5">
    <location>
        <position position="43"/>
    </location>
</feature>
<comment type="similarity">
    <text evidence="2">Belongs to the ACC deaminase/D-cysteine desulfhydrase family.</text>
</comment>
<evidence type="ECO:0000256" key="2">
    <source>
        <dbReference type="ARBA" id="ARBA00008639"/>
    </source>
</evidence>
<evidence type="ECO:0000313" key="8">
    <source>
        <dbReference type="Proteomes" id="UP001148482"/>
    </source>
</evidence>
<evidence type="ECO:0000256" key="3">
    <source>
        <dbReference type="ARBA" id="ARBA00022898"/>
    </source>
</evidence>
<keyword evidence="3 5" id="KW-0663">Pyridoxal phosphate</keyword>
<dbReference type="InterPro" id="IPR001926">
    <property type="entry name" value="TrpB-like_PALP"/>
</dbReference>
<evidence type="ECO:0000313" key="7">
    <source>
        <dbReference type="EMBL" id="MCX2839127.1"/>
    </source>
</evidence>
<feature type="active site" description="Nucleophile" evidence="4">
    <location>
        <position position="70"/>
    </location>
</feature>
<gene>
    <name evidence="7" type="ORF">OQ279_13300</name>
</gene>
<dbReference type="PANTHER" id="PTHR43780:SF2">
    <property type="entry name" value="1-AMINOCYCLOPROPANE-1-CARBOXYLATE DEAMINASE-RELATED"/>
    <property type="match status" value="1"/>
</dbReference>
<sequence>MSQPANLFTSSAKVPNQFIAEVNGVSIHLKREDLLHPEVSGNKFRKLKYNITEATSQKRQILLTFGGAYSNHIAATAAAGKISGFKTIGVIRGEELGEDLEKTLQENPTLRFAHGCGMEFHFVSRSDYREKTSEAFIEDLRKQFGDFYLVPEGGTNEFAVQGCEEILTPQDAEFDVICCAVGTGGTISGIINASEEHQQVLGFPALKGDFLKPEIARFSKKNNWDLITNYHFGGYAKVDEKLINFINDFRSRYGIQLDSVYTGKLLYGIFDLARTGYFLENTHILAIHTGGLQGIAGMNKVLKMKNLPPILTYDESSI</sequence>
<dbReference type="SUPFAM" id="SSF53686">
    <property type="entry name" value="Tryptophan synthase beta subunit-like PLP-dependent enzymes"/>
    <property type="match status" value="1"/>
</dbReference>
<reference evidence="7" key="1">
    <citation type="submission" date="2022-11" db="EMBL/GenBank/DDBJ databases">
        <title>Salinimicrobium profundisediminis sp. nov., isolated from deep-sea sediment of the Mariana Trench.</title>
        <authorList>
            <person name="Fu H."/>
        </authorList>
    </citation>
    <scope>NUCLEOTIDE SEQUENCE</scope>
    <source>
        <strain evidence="7">MT39</strain>
    </source>
</reference>
<name>A0A9X3CZ16_9FLAO</name>
<dbReference type="GO" id="GO:0019148">
    <property type="term" value="F:D-cysteine desulfhydrase activity"/>
    <property type="evidence" value="ECO:0007669"/>
    <property type="project" value="TreeGrafter"/>
</dbReference>
<dbReference type="PIRSF" id="PIRSF006278">
    <property type="entry name" value="ACCD_DCysDesulf"/>
    <property type="match status" value="1"/>
</dbReference>
<dbReference type="Proteomes" id="UP001148482">
    <property type="component" value="Unassembled WGS sequence"/>
</dbReference>
<protein>
    <submittedName>
        <fullName evidence="7">Pyridoxal-phosphate dependent enzyme</fullName>
    </submittedName>
</protein>
<keyword evidence="8" id="KW-1185">Reference proteome</keyword>